<protein>
    <submittedName>
        <fullName evidence="5">Tetratricopeptide repeat protein</fullName>
    </submittedName>
</protein>
<dbReference type="AlphaFoldDB" id="A0A7C6AAR7"/>
<dbReference type="Pfam" id="PF13414">
    <property type="entry name" value="TPR_11"/>
    <property type="match status" value="1"/>
</dbReference>
<dbReference type="SUPFAM" id="SSF48452">
    <property type="entry name" value="TPR-like"/>
    <property type="match status" value="1"/>
</dbReference>
<keyword evidence="2 3" id="KW-0802">TPR repeat</keyword>
<feature type="compositionally biased region" description="Basic and acidic residues" evidence="4">
    <location>
        <begin position="174"/>
        <end position="211"/>
    </location>
</feature>
<evidence type="ECO:0000313" key="5">
    <source>
        <dbReference type="EMBL" id="HHS53033.1"/>
    </source>
</evidence>
<dbReference type="EMBL" id="DTLI01000221">
    <property type="protein sequence ID" value="HHS53033.1"/>
    <property type="molecule type" value="Genomic_DNA"/>
</dbReference>
<gene>
    <name evidence="5" type="ORF">ENW73_09335</name>
</gene>
<dbReference type="GO" id="GO:0101031">
    <property type="term" value="C:protein folding chaperone complex"/>
    <property type="evidence" value="ECO:0007669"/>
    <property type="project" value="TreeGrafter"/>
</dbReference>
<dbReference type="PROSITE" id="PS50005">
    <property type="entry name" value="TPR"/>
    <property type="match status" value="2"/>
</dbReference>
<evidence type="ECO:0000256" key="1">
    <source>
        <dbReference type="ARBA" id="ARBA00022737"/>
    </source>
</evidence>
<dbReference type="PROSITE" id="PS50293">
    <property type="entry name" value="TPR_REGION"/>
    <property type="match status" value="1"/>
</dbReference>
<dbReference type="SMART" id="SM00028">
    <property type="entry name" value="TPR"/>
    <property type="match status" value="3"/>
</dbReference>
<organism evidence="5">
    <name type="scientific">candidate division WOR-3 bacterium</name>
    <dbReference type="NCBI Taxonomy" id="2052148"/>
    <lineage>
        <taxon>Bacteria</taxon>
        <taxon>Bacteria division WOR-3</taxon>
    </lineage>
</organism>
<dbReference type="InterPro" id="IPR051966">
    <property type="entry name" value="RPAP3"/>
</dbReference>
<evidence type="ECO:0000256" key="3">
    <source>
        <dbReference type="PROSITE-ProRule" id="PRU00339"/>
    </source>
</evidence>
<name>A0A7C6AAR7_UNCW3</name>
<dbReference type="Gene3D" id="1.25.40.10">
    <property type="entry name" value="Tetratricopeptide repeat domain"/>
    <property type="match status" value="1"/>
</dbReference>
<feature type="region of interest" description="Disordered" evidence="4">
    <location>
        <begin position="141"/>
        <end position="211"/>
    </location>
</feature>
<keyword evidence="1" id="KW-0677">Repeat</keyword>
<reference evidence="5" key="1">
    <citation type="journal article" date="2020" name="mSystems">
        <title>Genome- and Community-Level Interaction Insights into Carbon Utilization and Element Cycling Functions of Hydrothermarchaeota in Hydrothermal Sediment.</title>
        <authorList>
            <person name="Zhou Z."/>
            <person name="Liu Y."/>
            <person name="Xu W."/>
            <person name="Pan J."/>
            <person name="Luo Z.H."/>
            <person name="Li M."/>
        </authorList>
    </citation>
    <scope>NUCLEOTIDE SEQUENCE [LARGE SCALE GENOMIC DNA]</scope>
    <source>
        <strain evidence="5">SpSt-876</strain>
    </source>
</reference>
<feature type="repeat" description="TPR" evidence="3">
    <location>
        <begin position="89"/>
        <end position="122"/>
    </location>
</feature>
<dbReference type="Pfam" id="PF07719">
    <property type="entry name" value="TPR_2"/>
    <property type="match status" value="1"/>
</dbReference>
<dbReference type="InterPro" id="IPR013105">
    <property type="entry name" value="TPR_2"/>
</dbReference>
<feature type="compositionally biased region" description="Low complexity" evidence="4">
    <location>
        <begin position="150"/>
        <end position="171"/>
    </location>
</feature>
<dbReference type="InterPro" id="IPR011990">
    <property type="entry name" value="TPR-like_helical_dom_sf"/>
</dbReference>
<sequence>MKKSIILLAFLSLIAYADVGSLMRKGNGLYRQEKYEEALKSYQSAQVLEPDNPDIRFNLGAALYKLNKYAEAMPEWQLALVSKNKKTKADATYNMGNASFKSGDLQSAINFYKLSLNINPNDLQAKQNLEFALKIKEELEKQQKKDTTKQKSTAGGQEQQRQQPQPQVQPQKGEMSKEEAQRILEALKNKEKEAQEQAKRVKPKIEVEKDW</sequence>
<feature type="repeat" description="TPR" evidence="3">
    <location>
        <begin position="19"/>
        <end position="52"/>
    </location>
</feature>
<proteinExistence type="predicted"/>
<evidence type="ECO:0000256" key="2">
    <source>
        <dbReference type="ARBA" id="ARBA00022803"/>
    </source>
</evidence>
<dbReference type="PANTHER" id="PTHR46423">
    <property type="entry name" value="RNA POLYMERASE II-ASSOCIATED PROTEIN 3"/>
    <property type="match status" value="1"/>
</dbReference>
<evidence type="ECO:0000256" key="4">
    <source>
        <dbReference type="SAM" id="MobiDB-lite"/>
    </source>
</evidence>
<accession>A0A7C6AAR7</accession>
<dbReference type="InterPro" id="IPR019734">
    <property type="entry name" value="TPR_rpt"/>
</dbReference>
<comment type="caution">
    <text evidence="5">The sequence shown here is derived from an EMBL/GenBank/DDBJ whole genome shotgun (WGS) entry which is preliminary data.</text>
</comment>
<dbReference type="PANTHER" id="PTHR46423:SF1">
    <property type="entry name" value="RNA POLYMERASE II-ASSOCIATED PROTEIN 3"/>
    <property type="match status" value="1"/>
</dbReference>